<reference evidence="4" key="1">
    <citation type="journal article" date="2019" name="Int. J. Syst. Evol. Microbiol.">
        <title>The Global Catalogue of Microorganisms (GCM) 10K type strain sequencing project: providing services to taxonomists for standard genome sequencing and annotation.</title>
        <authorList>
            <consortium name="The Broad Institute Genomics Platform"/>
            <consortium name="The Broad Institute Genome Sequencing Center for Infectious Disease"/>
            <person name="Wu L."/>
            <person name="Ma J."/>
        </authorList>
    </citation>
    <scope>NUCLEOTIDE SEQUENCE [LARGE SCALE GENOMIC DNA]</scope>
    <source>
        <strain evidence="4">JCM 3369</strain>
    </source>
</reference>
<name>A0ABW2CLA3_9ACTN</name>
<dbReference type="SUPFAM" id="SSF110849">
    <property type="entry name" value="ParB/Sulfiredoxin"/>
    <property type="match status" value="1"/>
</dbReference>
<comment type="caution">
    <text evidence="3">The sequence shown here is derived from an EMBL/GenBank/DDBJ whole genome shotgun (WGS) entry which is preliminary data.</text>
</comment>
<dbReference type="EMBL" id="JBHSXS010000008">
    <property type="protein sequence ID" value="MFC6881483.1"/>
    <property type="molecule type" value="Genomic_DNA"/>
</dbReference>
<protein>
    <submittedName>
        <fullName evidence="3">ParB/RepB/Spo0J family partition protein</fullName>
    </submittedName>
</protein>
<dbReference type="RefSeq" id="WP_309240036.1">
    <property type="nucleotide sequence ID" value="NZ_JBHSXS010000008.1"/>
</dbReference>
<dbReference type="Proteomes" id="UP001596380">
    <property type="component" value="Unassembled WGS sequence"/>
</dbReference>
<sequence>MNEDHVRLLADSLDPLPPILVQRTTMRVIDGMHRLRAAELTGKRKIRVQFFDGDDKESFIRAVAENVTHGLPLTLEERKAAATRVITLYPEWSDRAVAKATGLSGKTVALMRGEADEKVSQGDKRLGQDGRLRPVDSAHGRRLTAELLASRPDASLREIAAIAGVSPNTVRAVREQIRRGGGQAASRQCATGEAQHEGAVEAGSRFVSPEVEKDVRDQILDRLKRDPSIRYTEVGRTLLRWLHAQPVFGRPEELVDALPAHCLLVVARLASEYAQEWKVLAELLESKAHTSTA</sequence>
<evidence type="ECO:0000313" key="3">
    <source>
        <dbReference type="EMBL" id="MFC6881483.1"/>
    </source>
</evidence>
<evidence type="ECO:0000256" key="1">
    <source>
        <dbReference type="SAM" id="MobiDB-lite"/>
    </source>
</evidence>
<feature type="region of interest" description="Disordered" evidence="1">
    <location>
        <begin position="114"/>
        <end position="135"/>
    </location>
</feature>
<proteinExistence type="predicted"/>
<evidence type="ECO:0000313" key="4">
    <source>
        <dbReference type="Proteomes" id="UP001596380"/>
    </source>
</evidence>
<evidence type="ECO:0000259" key="2">
    <source>
        <dbReference type="SMART" id="SM00470"/>
    </source>
</evidence>
<feature type="domain" description="ParB-like N-terminal" evidence="2">
    <location>
        <begin position="1"/>
        <end position="67"/>
    </location>
</feature>
<dbReference type="InterPro" id="IPR036086">
    <property type="entry name" value="ParB/Sulfiredoxin_sf"/>
</dbReference>
<gene>
    <name evidence="3" type="ORF">ACFQKB_17095</name>
</gene>
<keyword evidence="4" id="KW-1185">Reference proteome</keyword>
<dbReference type="InterPro" id="IPR003115">
    <property type="entry name" value="ParB_N"/>
</dbReference>
<accession>A0ABW2CLA3</accession>
<organism evidence="3 4">
    <name type="scientific">Actinomadura yumaensis</name>
    <dbReference type="NCBI Taxonomy" id="111807"/>
    <lineage>
        <taxon>Bacteria</taxon>
        <taxon>Bacillati</taxon>
        <taxon>Actinomycetota</taxon>
        <taxon>Actinomycetes</taxon>
        <taxon>Streptosporangiales</taxon>
        <taxon>Thermomonosporaceae</taxon>
        <taxon>Actinomadura</taxon>
    </lineage>
</organism>
<dbReference type="SMART" id="SM00470">
    <property type="entry name" value="ParB"/>
    <property type="match status" value="1"/>
</dbReference>
<dbReference type="Gene3D" id="3.90.1530.10">
    <property type="entry name" value="Conserved hypothetical protein from pyrococcus furiosus pfu- 392566-001, ParB domain"/>
    <property type="match status" value="1"/>
</dbReference>